<dbReference type="Gene3D" id="2.40.70.10">
    <property type="entry name" value="Acid Proteases"/>
    <property type="match status" value="1"/>
</dbReference>
<dbReference type="CDD" id="cd01650">
    <property type="entry name" value="RT_nLTR_like"/>
    <property type="match status" value="1"/>
</dbReference>
<dbReference type="InterPro" id="IPR021109">
    <property type="entry name" value="Peptidase_aspartic_dom_sf"/>
</dbReference>
<evidence type="ECO:0000256" key="1">
    <source>
        <dbReference type="SAM" id="Coils"/>
    </source>
</evidence>
<feature type="compositionally biased region" description="Polar residues" evidence="2">
    <location>
        <begin position="429"/>
        <end position="446"/>
    </location>
</feature>
<dbReference type="Pfam" id="PF00078">
    <property type="entry name" value="RVT_1"/>
    <property type="match status" value="1"/>
</dbReference>
<dbReference type="GO" id="GO:0003824">
    <property type="term" value="F:catalytic activity"/>
    <property type="evidence" value="ECO:0007669"/>
    <property type="project" value="InterPro"/>
</dbReference>
<dbReference type="InterPro" id="IPR005135">
    <property type="entry name" value="Endo/exonuclease/phosphatase"/>
</dbReference>
<dbReference type="InterPro" id="IPR043502">
    <property type="entry name" value="DNA/RNA_pol_sf"/>
</dbReference>
<sequence>MVETRASQIAVLEKNMERFQKQVDDHTGSIEGLHSKVDGLEAGVAEIRAMMQEVMKRLPVVEQPAVQPRQEEQSPNQVQANLGEQIPIAPREAHGVPLGAEVRNAMPMRPLNQDFRVRANQPQVGMQTGEFFENGQNEPILGDFGDPIEERRNVGNNARFMPPFQGHFDAPYEEPWLGRRQGRQQGQQGQQAQFEPHAAPPRHGMHFGDPREDQWGLNDQDEAWFDPRRGRPAQERPRQYQGAHHRDPYWQEQDGPPWNQGRARDPRPMKLDFPRFKGGDPTAWVYRALQYFHYYQILEPEKVMHASYHLDEEALVWFQDCEHELHGWNDFVRAIQIRFGPASYDDPMELLTKLKQTHNIAAYKSQFESTSNRGPRNLGEAYALAKIQEEYLATVKRSTRPTYEPSRGSWVQSQAQQGAAQVENKSGDSKQFSARPSMQVQRLTPMQMSERRKKGLCYNCDERWSSDHRCKDRKLYLIEEVEDEEAELVKIEEEEVEAELEEAKAEITLCALLGSTSPSTMRVIAIVNGQTTVVLLDTGSTHNFMDGTLAKTLKLPIDGESSFGVRVANGQVIRTLGECKEVKFKMQGLHLKLTFNLLELGGYGIVLGTQWLSTLGMINWDFKNLMMGFMHEGNKVWLQGLKEKPNLIQERVRHARESETRERELTHFPSPIRVVRRNMGGVRSFRIESKRFDLIREGDGVDAVSFLESGRYMRHSVTMGKGGARWLGKCIAENIVRETEQAFVRTFREQDKGYVIRRFENKRGRYLEIADYGRGGCKGRLDIPEGQKQSGWRGFNKELELLLNPIPVDTKGYMKAAEANIQTRIPAKERLGPAVTYADSLRIPATEKQTVKGKTLTAHNPTLQSSKLTEITHTNEKEGKAKSQAKFLGVNPFRRFGKDSVSQNLRITVSVEGKRTVMWDRQATQVAEAGLSKPNLGQASSKPNTLIQVGVEDLFSGPSQFEWGESSKTKPKQIWVPKKGGAAKVDGGPLKDKDTAQSLSKANDGVAELDVSGAFSVGFTPSIHVFSQELEFLMCRSTRGEDRHFRVEYYVGINLGVSRGVAGDWAFWPGKVPSVLLLGDSDMERTGGLDEAVSEGCIASNCLAVVPSSTLREDSTEESLLDISPLNSYRGEYTQSDESEWVRQNMEEFSKHMGVSIEGCENEAMALFTAIERRWRQPGVSRTMASLNCKVKRSQIKNALKLWKGEVICLQETKLETVSRAIVRSLWSNRFADWKFLESEGASGGVLIMWDKCVAEVQDCVKGQFSISCRFKNVQDQFEWAFSGVYGPNMDVDRVILWEELAGVRSWWGVPWCIGGDFNVVRFPSEKLREGRLTGAMTDFSDFIAELGLIDLPLLEGQFTWSNNQDPPSKSRLDRFLVSTDWEDQFSHLVQKALPRFVSDHCPILLDSGTYIRGKSYFKFENMWLRHEAFTGNVRQWWGSYEFQGSPSFVLASKLKVLKADIKKWNKESFGDVHIKKLNLMKELQLLESKENQGLFTGDDRIHRLNTQTELERTLLLDEVSLEAEIPSSMDEIREGIVDFYQDLYSERETWRPVLGGLEFNSLGAEEATYLERPFSEEEVVVALKQISGEKAPGPDGFTLAFFHHCWDVVKKEVLDSIQEFYVHEAFERSLNSTFVVLIPKKVGASDVKDYRPISLTSSIYKIISKVLANRLREVLGALLSPTQNAFIQVKWRKWIHFCISSVRFSVLINGTPCGFFPSSRGLRQGDSLSPLLFVLVMEALSRLMDRAVVRGYLEGFAVDNANASGLKVSHMLFADDTLVFCGASRDQLQYLKGVLLCFEAVSGLRINLGKSEIVPVGSVVDVETLVQVLGGRIASLPMKYLGLPLGARYKSKDIWNPILEKMERRLAGWKRSYLSKGGRLTLIKSTLASLPTYFLSLFAVPASVAHRIEKLQRDFLWGGLGDEFKYHLVNWHTICAPIKQGGLGLRQIVPFNQALLGKWLWRFANERNAYWRQVIVGKYGCDRDGWHSKEARGGHGVCLWKHIQSGWSRFSRYVRYSVGSGDSIRFWEDRWSEEGTLRDVFPTIYQIALHKQALVSEYLSWHFEGMVWSVILQRPLQDWEMGEYDDLMVFLYQLKLERAAVDQLRWSGTVSGLFEVRSYYRVLNSHGYTNFPWRSIWQSRVPHKVAVFTWLVAQGKILTIDNLRRRRMWVLDWCYMCKRAGESVNHLMIHCEYAQELWSMIFCLFGVSWVMSPTVYDLLHCWRRKGAAYVVWNAIPSCLMWLLWRERNQRAFEDAERHSADLKLLIIRTLMEWNAAVSSCSFPSVFAFIDGCVIQEEIGAPIRELVEEFPQVLEEPEGLPPKRNHEDQILLKHETSKPAGFLQPLGIPPRPWLSSSMDFVEGLLTSSKQKVFKLHGSSCSSSKKTTHTLWQGVLDGGAMLRPQPSHIRGYAYPSH</sequence>
<dbReference type="EMBL" id="OIVN01000426">
    <property type="protein sequence ID" value="SPC80011.1"/>
    <property type="molecule type" value="Genomic_DNA"/>
</dbReference>
<dbReference type="PROSITE" id="PS50878">
    <property type="entry name" value="RT_POL"/>
    <property type="match status" value="1"/>
</dbReference>
<proteinExistence type="predicted"/>
<feature type="compositionally biased region" description="Low complexity" evidence="2">
    <location>
        <begin position="412"/>
        <end position="421"/>
    </location>
</feature>
<name>A0A2N9EZD2_FAGSY</name>
<dbReference type="PANTHER" id="PTHR33116:SF78">
    <property type="entry name" value="OS12G0587133 PROTEIN"/>
    <property type="match status" value="1"/>
</dbReference>
<dbReference type="SUPFAM" id="SSF56219">
    <property type="entry name" value="DNase I-like"/>
    <property type="match status" value="1"/>
</dbReference>
<evidence type="ECO:0000259" key="3">
    <source>
        <dbReference type="PROSITE" id="PS50878"/>
    </source>
</evidence>
<feature type="domain" description="Reverse transcriptase" evidence="3">
    <location>
        <begin position="1620"/>
        <end position="1846"/>
    </location>
</feature>
<dbReference type="InterPro" id="IPR036691">
    <property type="entry name" value="Endo/exonu/phosph_ase_sf"/>
</dbReference>
<protein>
    <recommendedName>
        <fullName evidence="3">Reverse transcriptase domain-containing protein</fullName>
    </recommendedName>
</protein>
<dbReference type="Pfam" id="PF03372">
    <property type="entry name" value="Exo_endo_phos"/>
    <property type="match status" value="1"/>
</dbReference>
<dbReference type="Gene3D" id="3.60.10.10">
    <property type="entry name" value="Endonuclease/exonuclease/phosphatase"/>
    <property type="match status" value="1"/>
</dbReference>
<dbReference type="Pfam" id="PF13966">
    <property type="entry name" value="zf-RVT"/>
    <property type="match status" value="1"/>
</dbReference>
<dbReference type="PANTHER" id="PTHR33116">
    <property type="entry name" value="REVERSE TRANSCRIPTASE ZINC-BINDING DOMAIN-CONTAINING PROTEIN-RELATED-RELATED"/>
    <property type="match status" value="1"/>
</dbReference>
<gene>
    <name evidence="4" type="ORF">FSB_LOCUS7893</name>
</gene>
<evidence type="ECO:0000313" key="4">
    <source>
        <dbReference type="EMBL" id="SPC80011.1"/>
    </source>
</evidence>
<feature type="coiled-coil region" evidence="1">
    <location>
        <begin position="474"/>
        <end position="508"/>
    </location>
</feature>
<accession>A0A2N9EZD2</accession>
<feature type="region of interest" description="Disordered" evidence="2">
    <location>
        <begin position="398"/>
        <end position="446"/>
    </location>
</feature>
<dbReference type="InterPro" id="IPR000477">
    <property type="entry name" value="RT_dom"/>
</dbReference>
<feature type="compositionally biased region" description="Basic and acidic residues" evidence="2">
    <location>
        <begin position="225"/>
        <end position="249"/>
    </location>
</feature>
<dbReference type="SUPFAM" id="SSF50630">
    <property type="entry name" value="Acid proteases"/>
    <property type="match status" value="1"/>
</dbReference>
<dbReference type="CDD" id="cd00303">
    <property type="entry name" value="retropepsin_like"/>
    <property type="match status" value="1"/>
</dbReference>
<dbReference type="InterPro" id="IPR026960">
    <property type="entry name" value="RVT-Znf"/>
</dbReference>
<dbReference type="Pfam" id="PF13975">
    <property type="entry name" value="gag-asp_proteas"/>
    <property type="match status" value="1"/>
</dbReference>
<feature type="region of interest" description="Disordered" evidence="2">
    <location>
        <begin position="179"/>
        <end position="263"/>
    </location>
</feature>
<organism evidence="4">
    <name type="scientific">Fagus sylvatica</name>
    <name type="common">Beechnut</name>
    <dbReference type="NCBI Taxonomy" id="28930"/>
    <lineage>
        <taxon>Eukaryota</taxon>
        <taxon>Viridiplantae</taxon>
        <taxon>Streptophyta</taxon>
        <taxon>Embryophyta</taxon>
        <taxon>Tracheophyta</taxon>
        <taxon>Spermatophyta</taxon>
        <taxon>Magnoliopsida</taxon>
        <taxon>eudicotyledons</taxon>
        <taxon>Gunneridae</taxon>
        <taxon>Pentapetalae</taxon>
        <taxon>rosids</taxon>
        <taxon>fabids</taxon>
        <taxon>Fagales</taxon>
        <taxon>Fagaceae</taxon>
        <taxon>Fagus</taxon>
    </lineage>
</organism>
<keyword evidence="1" id="KW-0175">Coiled coil</keyword>
<dbReference type="SUPFAM" id="SSF56672">
    <property type="entry name" value="DNA/RNA polymerases"/>
    <property type="match status" value="1"/>
</dbReference>
<evidence type="ECO:0000256" key="2">
    <source>
        <dbReference type="SAM" id="MobiDB-lite"/>
    </source>
</evidence>
<reference evidence="4" key="1">
    <citation type="submission" date="2018-02" db="EMBL/GenBank/DDBJ databases">
        <authorList>
            <person name="Cohen D.B."/>
            <person name="Kent A.D."/>
        </authorList>
    </citation>
    <scope>NUCLEOTIDE SEQUENCE</scope>
</reference>